<protein>
    <submittedName>
        <fullName evidence="3">50S ribosomal protein L25</fullName>
    </submittedName>
</protein>
<sequence>MIREIQRDALNREILHVDFREINLNQPIKTTVRIDYSGHSPGVEHGGILQVQMHEIEVEALPQRIPSAIEADMSSLDLGGHLLAGDLSAPEGVKIVTNPEEVIATILTPREEETLEPEAEAADEGEPGLAEKDEAKPLQTE</sequence>
<keyword evidence="3" id="KW-0689">Ribosomal protein</keyword>
<dbReference type="Gene3D" id="2.170.120.20">
    <property type="entry name" value="Ribosomal protein L25, beta domain"/>
    <property type="match status" value="1"/>
</dbReference>
<name>A0ABU5ZL66_9BACL</name>
<dbReference type="SUPFAM" id="SSF50715">
    <property type="entry name" value="Ribosomal protein L25-like"/>
    <property type="match status" value="1"/>
</dbReference>
<evidence type="ECO:0000313" key="4">
    <source>
        <dbReference type="Proteomes" id="UP001310386"/>
    </source>
</evidence>
<organism evidence="3 4">
    <name type="scientific">Ferviditalea candida</name>
    <dbReference type="NCBI Taxonomy" id="3108399"/>
    <lineage>
        <taxon>Bacteria</taxon>
        <taxon>Bacillati</taxon>
        <taxon>Bacillota</taxon>
        <taxon>Bacilli</taxon>
        <taxon>Bacillales</taxon>
        <taxon>Paenibacillaceae</taxon>
        <taxon>Ferviditalea</taxon>
    </lineage>
</organism>
<keyword evidence="4" id="KW-1185">Reference proteome</keyword>
<dbReference type="InterPro" id="IPR020930">
    <property type="entry name" value="Ribosomal_uL5_bac-type"/>
</dbReference>
<dbReference type="Proteomes" id="UP001310386">
    <property type="component" value="Unassembled WGS sequence"/>
</dbReference>
<comment type="caution">
    <text evidence="3">The sequence shown here is derived from an EMBL/GenBank/DDBJ whole genome shotgun (WGS) entry which is preliminary data.</text>
</comment>
<dbReference type="InterPro" id="IPR037121">
    <property type="entry name" value="Ribosomal_bL25_C"/>
</dbReference>
<dbReference type="InterPro" id="IPR011035">
    <property type="entry name" value="Ribosomal_bL25/Gln-tRNA_synth"/>
</dbReference>
<dbReference type="NCBIfam" id="TIGR00731">
    <property type="entry name" value="bL25_bact_ctc"/>
    <property type="match status" value="1"/>
</dbReference>
<feature type="compositionally biased region" description="Acidic residues" evidence="1">
    <location>
        <begin position="113"/>
        <end position="126"/>
    </location>
</feature>
<reference evidence="3" key="1">
    <citation type="submission" date="2023-12" db="EMBL/GenBank/DDBJ databases">
        <title>Fervidustalea candida gen. nov., sp. nov., a novel member of the family Paenibacillaceae isolated from a geothermal area.</title>
        <authorList>
            <person name="Li W.-J."/>
            <person name="Jiao J.-Y."/>
            <person name="Chen Y."/>
        </authorList>
    </citation>
    <scope>NUCLEOTIDE SEQUENCE</scope>
    <source>
        <strain evidence="3">SYSU GA230002</strain>
    </source>
</reference>
<proteinExistence type="predicted"/>
<gene>
    <name evidence="3" type="ORF">VF724_16590</name>
</gene>
<feature type="domain" description="Large ribosomal subunit protein bL25 beta" evidence="2">
    <location>
        <begin position="28"/>
        <end position="110"/>
    </location>
</feature>
<accession>A0ABU5ZL66</accession>
<dbReference type="InterPro" id="IPR020057">
    <property type="entry name" value="Ribosomal_bL25_b-dom"/>
</dbReference>
<dbReference type="Pfam" id="PF14693">
    <property type="entry name" value="Ribosomal_TL5_C"/>
    <property type="match status" value="1"/>
</dbReference>
<dbReference type="PANTHER" id="PTHR33284">
    <property type="entry name" value="RIBOSOMAL PROTEIN L25/GLN-TRNA SYNTHETASE, ANTI-CODON-BINDING DOMAIN-CONTAINING PROTEIN"/>
    <property type="match status" value="1"/>
</dbReference>
<evidence type="ECO:0000259" key="2">
    <source>
        <dbReference type="Pfam" id="PF14693"/>
    </source>
</evidence>
<keyword evidence="3" id="KW-0687">Ribonucleoprotein</keyword>
<evidence type="ECO:0000313" key="3">
    <source>
        <dbReference type="EMBL" id="MEB3103256.1"/>
    </source>
</evidence>
<dbReference type="InterPro" id="IPR001021">
    <property type="entry name" value="Ribosomal_bL25_long"/>
</dbReference>
<dbReference type="EMBL" id="JAYJLD010000031">
    <property type="protein sequence ID" value="MEB3103256.1"/>
    <property type="molecule type" value="Genomic_DNA"/>
</dbReference>
<dbReference type="PANTHER" id="PTHR33284:SF1">
    <property type="entry name" value="RIBOSOMAL PROTEIN L25_GLN-TRNA SYNTHETASE, ANTI-CODON-BINDING DOMAIN-CONTAINING PROTEIN"/>
    <property type="match status" value="1"/>
</dbReference>
<dbReference type="RefSeq" id="WP_371755419.1">
    <property type="nucleotide sequence ID" value="NZ_JAYJLD010000031.1"/>
</dbReference>
<dbReference type="GO" id="GO:0005840">
    <property type="term" value="C:ribosome"/>
    <property type="evidence" value="ECO:0007669"/>
    <property type="project" value="UniProtKB-KW"/>
</dbReference>
<feature type="region of interest" description="Disordered" evidence="1">
    <location>
        <begin position="108"/>
        <end position="141"/>
    </location>
</feature>
<evidence type="ECO:0000256" key="1">
    <source>
        <dbReference type="SAM" id="MobiDB-lite"/>
    </source>
</evidence>
<feature type="compositionally biased region" description="Basic and acidic residues" evidence="1">
    <location>
        <begin position="129"/>
        <end position="141"/>
    </location>
</feature>